<evidence type="ECO:0000313" key="2">
    <source>
        <dbReference type="EMBL" id="PIC14662.1"/>
    </source>
</evidence>
<dbReference type="InterPro" id="IPR040161">
    <property type="entry name" value="FB224"/>
</dbReference>
<dbReference type="PANTHER" id="PTHR23015">
    <property type="entry name" value="UNCHARACTERIZED C.ELEGANS PROTEIN"/>
    <property type="match status" value="1"/>
</dbReference>
<evidence type="ECO:0000259" key="1">
    <source>
        <dbReference type="PROSITE" id="PS50181"/>
    </source>
</evidence>
<sequence length="804" mass="93985">MPPPGLHSLILYDNFEWKTAQKSHENLQNICDLTRIPAISLEEFETEFYGVLKDNYHGKLIFRNLAKIDNLKICIISDILAGKSIEKSYKDMSEVFGAGNIDFLDMDFWYYRFYNGNYDLDYDRRLYSEPLKFLNLPMILHQKIIDNLDWDNILTLRKVSKSLKNIVDQGEPAMKMMDISFFFDQISLQTDDFSPRDLDFSIVDYRKDLLNRIMIILNNPRLRLDSLDIDFSPSPDPTFIDFFKNLKHKILTKRLSLHVNCPEDANLLLACMKPKFLKKLSLRKGNIEEIVKLDQWKYLDEVSFSANYSGPIDHFLGFSEFRISLPELTEEHLVKLKEGVSKSQNFESCHIRFQKRIRPGLIEKVFSLVSSPEYRDDENNVFQLNFRSKMPPPGLHSLILYDNFEWKTAQKSHENLQNIGDLAKIPAISLEEFETEFYGILKENYHGKLNFRNLAKIDNLKLCILSDVLAGKSIENSFTDLSETFGAENIDFLDMDFWYYRFYNGDYDLDYDRSFDSKPLEFLNLPMIIHHKIIDNLDSKNHLTLRIVSNGLRNMVDQGKPAIKHLSIQYKPHYIRVRIDNVSAWYSEDLGVDYRKIALNYVLIILKNPKLRLRTLHIGSTSSIDPFFIDFFNNLKHKISTKYLELNVDCPEATNLFLTCLKPKFLEKIILMKGNIDEIVKLDQWKSLKTALCSPIFSGLIDNFLGFTEFVITVPELTEEHLMKIKEELSKSEIFESCHIFLGNFEVPYELIMSVFDPNSGLEYVYDEDDMPQLVYSYSIPNSRNFLNFTLSFGDLKIVMHRSS</sequence>
<dbReference type="STRING" id="1611254.A0A2G5SI74"/>
<comment type="caution">
    <text evidence="2">The sequence shown here is derived from an EMBL/GenBank/DDBJ whole genome shotgun (WGS) entry which is preliminary data.</text>
</comment>
<keyword evidence="3" id="KW-1185">Reference proteome</keyword>
<reference evidence="3" key="1">
    <citation type="submission" date="2017-10" db="EMBL/GenBank/DDBJ databases">
        <title>Rapid genome shrinkage in a self-fertile nematode reveals novel sperm competition proteins.</title>
        <authorList>
            <person name="Yin D."/>
            <person name="Schwarz E.M."/>
            <person name="Thomas C.G."/>
            <person name="Felde R.L."/>
            <person name="Korf I.F."/>
            <person name="Cutter A.D."/>
            <person name="Schartner C.M."/>
            <person name="Ralston E.J."/>
            <person name="Meyer B.J."/>
            <person name="Haag E.S."/>
        </authorList>
    </citation>
    <scope>NUCLEOTIDE SEQUENCE [LARGE SCALE GENOMIC DNA]</scope>
    <source>
        <strain evidence="3">JU1422</strain>
    </source>
</reference>
<dbReference type="InterPro" id="IPR002900">
    <property type="entry name" value="DUF38/FTH_CAE_spp"/>
</dbReference>
<feature type="domain" description="F-box" evidence="1">
    <location>
        <begin position="519"/>
        <end position="566"/>
    </location>
</feature>
<feature type="domain" description="F-box" evidence="1">
    <location>
        <begin position="130"/>
        <end position="177"/>
    </location>
</feature>
<accession>A0A2G5SI74</accession>
<dbReference type="PROSITE" id="PS50181">
    <property type="entry name" value="FBOX"/>
    <property type="match status" value="2"/>
</dbReference>
<protein>
    <recommendedName>
        <fullName evidence="1">F-box domain-containing protein</fullName>
    </recommendedName>
</protein>
<dbReference type="AlphaFoldDB" id="A0A2G5SI74"/>
<dbReference type="Pfam" id="PF17906">
    <property type="entry name" value="HTH_48"/>
    <property type="match status" value="2"/>
</dbReference>
<dbReference type="Pfam" id="PF01827">
    <property type="entry name" value="FTH"/>
    <property type="match status" value="2"/>
</dbReference>
<dbReference type="InterPro" id="IPR001810">
    <property type="entry name" value="F-box_dom"/>
</dbReference>
<dbReference type="OrthoDB" id="5813884at2759"/>
<gene>
    <name evidence="2" type="ORF">B9Z55_026896</name>
</gene>
<dbReference type="Proteomes" id="UP000230233">
    <property type="component" value="Unassembled WGS sequence"/>
</dbReference>
<dbReference type="InterPro" id="IPR041426">
    <property type="entry name" value="Mos1_HTH"/>
</dbReference>
<dbReference type="GO" id="GO:0045087">
    <property type="term" value="P:innate immune response"/>
    <property type="evidence" value="ECO:0007669"/>
    <property type="project" value="TreeGrafter"/>
</dbReference>
<organism evidence="2 3">
    <name type="scientific">Caenorhabditis nigoni</name>
    <dbReference type="NCBI Taxonomy" id="1611254"/>
    <lineage>
        <taxon>Eukaryota</taxon>
        <taxon>Metazoa</taxon>
        <taxon>Ecdysozoa</taxon>
        <taxon>Nematoda</taxon>
        <taxon>Chromadorea</taxon>
        <taxon>Rhabditida</taxon>
        <taxon>Rhabditina</taxon>
        <taxon>Rhabditomorpha</taxon>
        <taxon>Rhabditoidea</taxon>
        <taxon>Rhabditidae</taxon>
        <taxon>Peloderinae</taxon>
        <taxon>Caenorhabditis</taxon>
    </lineage>
</organism>
<dbReference type="PANTHER" id="PTHR23015:SF4">
    <property type="entry name" value="DUF38 DOMAIN-CONTAINING PROTEIN-RELATED"/>
    <property type="match status" value="1"/>
</dbReference>
<name>A0A2G5SI74_9PELO</name>
<dbReference type="CDD" id="cd22150">
    <property type="entry name" value="F-box_CeFBXA-like"/>
    <property type="match status" value="2"/>
</dbReference>
<dbReference type="SMART" id="SM00256">
    <property type="entry name" value="FBOX"/>
    <property type="match status" value="2"/>
</dbReference>
<evidence type="ECO:0000313" key="3">
    <source>
        <dbReference type="Proteomes" id="UP000230233"/>
    </source>
</evidence>
<dbReference type="Pfam" id="PF00646">
    <property type="entry name" value="F-box"/>
    <property type="match status" value="2"/>
</dbReference>
<dbReference type="EMBL" id="PDUG01000007">
    <property type="protein sequence ID" value="PIC14662.1"/>
    <property type="molecule type" value="Genomic_DNA"/>
</dbReference>
<proteinExistence type="predicted"/>